<proteinExistence type="inferred from homology"/>
<dbReference type="InterPro" id="IPR000620">
    <property type="entry name" value="EamA_dom"/>
</dbReference>
<evidence type="ECO:0000256" key="1">
    <source>
        <dbReference type="ARBA" id="ARBA00004141"/>
    </source>
</evidence>
<dbReference type="PANTHER" id="PTHR32322:SF2">
    <property type="entry name" value="EAMA DOMAIN-CONTAINING PROTEIN"/>
    <property type="match status" value="1"/>
</dbReference>
<dbReference type="RefSeq" id="WP_142259453.1">
    <property type="nucleotide sequence ID" value="NZ_BMPV01000001.1"/>
</dbReference>
<evidence type="ECO:0000313" key="8">
    <source>
        <dbReference type="EMBL" id="TQM75437.1"/>
    </source>
</evidence>
<dbReference type="SUPFAM" id="SSF103481">
    <property type="entry name" value="Multidrug resistance efflux transporter EmrE"/>
    <property type="match status" value="2"/>
</dbReference>
<keyword evidence="3 6" id="KW-0812">Transmembrane</keyword>
<keyword evidence="4 6" id="KW-1133">Transmembrane helix</keyword>
<sequence length="301" mass="30486">MTKTPVVAATAVAPMLWGTTYVVTTEFLPPGRPLLVGAVRALPAGIVLCAVVAALAGRLALPRGAWWWRSAVLGALNIGLFFPLLFLSAYRLPGGIAAMIGAISPFVVAGYAYLLLGERPTRRLLAAAAVGAAGVALLVLRSAIALDPIGLAAAGGAALTMGLGTVLGRKWGLPQGYRNRGTALLALTGWQLAAGGAAILAVTFPLEGAPPALTWTNAAALGYLSLVVTALAYLLWFRGVTTLAPTQNTLLTLLSPLVATVLGWAVLGQALSPGQLVGIAAVIGAVLLGTSAPHEAGPAER</sequence>
<organism evidence="8 9">
    <name type="scientific">Thermopolyspora flexuosa</name>
    <dbReference type="NCBI Taxonomy" id="103836"/>
    <lineage>
        <taxon>Bacteria</taxon>
        <taxon>Bacillati</taxon>
        <taxon>Actinomycetota</taxon>
        <taxon>Actinomycetes</taxon>
        <taxon>Streptosporangiales</taxon>
        <taxon>Streptosporangiaceae</taxon>
        <taxon>Thermopolyspora</taxon>
    </lineage>
</organism>
<comment type="subcellular location">
    <subcellularLocation>
        <location evidence="1">Membrane</location>
        <topology evidence="1">Multi-pass membrane protein</topology>
    </subcellularLocation>
</comment>
<dbReference type="AlphaFoldDB" id="A0A543IY11"/>
<evidence type="ECO:0000256" key="3">
    <source>
        <dbReference type="ARBA" id="ARBA00022692"/>
    </source>
</evidence>
<reference evidence="8 9" key="1">
    <citation type="submission" date="2019-06" db="EMBL/GenBank/DDBJ databases">
        <title>Sequencing the genomes of 1000 actinobacteria strains.</title>
        <authorList>
            <person name="Klenk H.-P."/>
        </authorList>
    </citation>
    <scope>NUCLEOTIDE SEQUENCE [LARGE SCALE GENOMIC DNA]</scope>
    <source>
        <strain evidence="8 9">DSM 43186</strain>
    </source>
</reference>
<feature type="transmembrane region" description="Helical" evidence="6">
    <location>
        <begin position="249"/>
        <end position="267"/>
    </location>
</feature>
<keyword evidence="9" id="KW-1185">Reference proteome</keyword>
<evidence type="ECO:0000256" key="5">
    <source>
        <dbReference type="ARBA" id="ARBA00023136"/>
    </source>
</evidence>
<feature type="transmembrane region" description="Helical" evidence="6">
    <location>
        <begin position="34"/>
        <end position="55"/>
    </location>
</feature>
<dbReference type="Pfam" id="PF00892">
    <property type="entry name" value="EamA"/>
    <property type="match status" value="2"/>
</dbReference>
<feature type="domain" description="EamA" evidence="7">
    <location>
        <begin position="150"/>
        <end position="288"/>
    </location>
</feature>
<name>A0A543IY11_9ACTN</name>
<evidence type="ECO:0000256" key="4">
    <source>
        <dbReference type="ARBA" id="ARBA00022989"/>
    </source>
</evidence>
<dbReference type="Proteomes" id="UP000319213">
    <property type="component" value="Unassembled WGS sequence"/>
</dbReference>
<evidence type="ECO:0000256" key="6">
    <source>
        <dbReference type="SAM" id="Phobius"/>
    </source>
</evidence>
<feature type="transmembrane region" description="Helical" evidence="6">
    <location>
        <begin position="67"/>
        <end position="90"/>
    </location>
</feature>
<evidence type="ECO:0000313" key="9">
    <source>
        <dbReference type="Proteomes" id="UP000319213"/>
    </source>
</evidence>
<comment type="similarity">
    <text evidence="2">Belongs to the EamA transporter family.</text>
</comment>
<dbReference type="OrthoDB" id="5430053at2"/>
<feature type="domain" description="EamA" evidence="7">
    <location>
        <begin position="10"/>
        <end position="139"/>
    </location>
</feature>
<keyword evidence="5 6" id="KW-0472">Membrane</keyword>
<comment type="caution">
    <text evidence="8">The sequence shown here is derived from an EMBL/GenBank/DDBJ whole genome shotgun (WGS) entry which is preliminary data.</text>
</comment>
<evidence type="ECO:0000259" key="7">
    <source>
        <dbReference type="Pfam" id="PF00892"/>
    </source>
</evidence>
<dbReference type="GO" id="GO:0016020">
    <property type="term" value="C:membrane"/>
    <property type="evidence" value="ECO:0007669"/>
    <property type="project" value="UniProtKB-SubCell"/>
</dbReference>
<dbReference type="EMBL" id="VFPQ01000001">
    <property type="protein sequence ID" value="TQM75437.1"/>
    <property type="molecule type" value="Genomic_DNA"/>
</dbReference>
<dbReference type="PANTHER" id="PTHR32322">
    <property type="entry name" value="INNER MEMBRANE TRANSPORTER"/>
    <property type="match status" value="1"/>
</dbReference>
<dbReference type="InterPro" id="IPR050638">
    <property type="entry name" value="AA-Vitamin_Transporters"/>
</dbReference>
<dbReference type="InterPro" id="IPR037185">
    <property type="entry name" value="EmrE-like"/>
</dbReference>
<protein>
    <submittedName>
        <fullName evidence="8">Putative blue pigment (Indigoidine) exporter</fullName>
    </submittedName>
</protein>
<feature type="transmembrane region" description="Helical" evidence="6">
    <location>
        <begin position="150"/>
        <end position="171"/>
    </location>
</feature>
<feature type="transmembrane region" description="Helical" evidence="6">
    <location>
        <begin position="218"/>
        <end position="237"/>
    </location>
</feature>
<gene>
    <name evidence="8" type="ORF">FHX40_2144</name>
</gene>
<accession>A0A543IY11</accession>
<feature type="transmembrane region" description="Helical" evidence="6">
    <location>
        <begin position="96"/>
        <end position="117"/>
    </location>
</feature>
<feature type="transmembrane region" description="Helical" evidence="6">
    <location>
        <begin position="273"/>
        <end position="292"/>
    </location>
</feature>
<feature type="transmembrane region" description="Helical" evidence="6">
    <location>
        <begin position="124"/>
        <end position="144"/>
    </location>
</feature>
<evidence type="ECO:0000256" key="2">
    <source>
        <dbReference type="ARBA" id="ARBA00007362"/>
    </source>
</evidence>
<feature type="transmembrane region" description="Helical" evidence="6">
    <location>
        <begin position="183"/>
        <end position="206"/>
    </location>
</feature>